<evidence type="ECO:0000256" key="5">
    <source>
        <dbReference type="HAMAP-Rule" id="MF_00787"/>
    </source>
</evidence>
<comment type="caution">
    <text evidence="6">The sequence shown here is derived from an EMBL/GenBank/DDBJ whole genome shotgun (WGS) entry which is preliminary data.</text>
</comment>
<dbReference type="EMBL" id="LHQS01000001">
    <property type="protein sequence ID" value="RXE57174.1"/>
    <property type="molecule type" value="Genomic_DNA"/>
</dbReference>
<dbReference type="Pfam" id="PF01888">
    <property type="entry name" value="CbiD"/>
    <property type="match status" value="1"/>
</dbReference>
<comment type="catalytic activity">
    <reaction evidence="5">
        <text>Co-precorrin-5B + S-adenosyl-L-methionine = Co-precorrin-6A + S-adenosyl-L-homocysteine</text>
        <dbReference type="Rhea" id="RHEA:26285"/>
        <dbReference type="ChEBI" id="CHEBI:57856"/>
        <dbReference type="ChEBI" id="CHEBI:59789"/>
        <dbReference type="ChEBI" id="CHEBI:60063"/>
        <dbReference type="ChEBI" id="CHEBI:60064"/>
        <dbReference type="EC" id="2.1.1.195"/>
    </reaction>
</comment>
<keyword evidence="1 5" id="KW-0169">Cobalamin biosynthesis</keyword>
<dbReference type="AlphaFoldDB" id="A0A498H6A8"/>
<dbReference type="RefSeq" id="WP_128692947.1">
    <property type="nucleotide sequence ID" value="NZ_LHQS01000001.1"/>
</dbReference>
<dbReference type="PANTHER" id="PTHR35863:SF1">
    <property type="entry name" value="COBALT-PRECORRIN-5B C(1)-METHYLTRANSFERASE"/>
    <property type="match status" value="1"/>
</dbReference>
<name>A0A498H6A8_9EURY</name>
<gene>
    <name evidence="5" type="primary">cbiD</name>
    <name evidence="6" type="ORF">ABH15_03385</name>
</gene>
<accession>A0A498H6A8</accession>
<dbReference type="Proteomes" id="UP000290932">
    <property type="component" value="Unassembled WGS sequence"/>
</dbReference>
<reference evidence="6 7" key="1">
    <citation type="journal article" date="2015" name="Int. J. Syst. Evol. Microbiol.">
        <title>Methanoculleus taiwanensis sp. nov., a methanogen isolated from deep marine sediment at the deformation front area near Taiwan.</title>
        <authorList>
            <person name="Weng C.Y."/>
            <person name="Chen S.C."/>
            <person name="Lai M.C."/>
            <person name="Wu S.Y."/>
            <person name="Lin S."/>
            <person name="Yang T.F."/>
            <person name="Chen P.C."/>
        </authorList>
    </citation>
    <scope>NUCLEOTIDE SEQUENCE [LARGE SCALE GENOMIC DNA]</scope>
    <source>
        <strain evidence="6 7">CYW4</strain>
    </source>
</reference>
<dbReference type="InterPro" id="IPR036074">
    <property type="entry name" value="CbiD_sf"/>
</dbReference>
<dbReference type="SUPFAM" id="SSF111342">
    <property type="entry name" value="CbiD-like"/>
    <property type="match status" value="1"/>
</dbReference>
<evidence type="ECO:0000256" key="3">
    <source>
        <dbReference type="ARBA" id="ARBA00022679"/>
    </source>
</evidence>
<dbReference type="Gene3D" id="3.30.2110.10">
    <property type="entry name" value="CbiD-like"/>
    <property type="match status" value="1"/>
</dbReference>
<proteinExistence type="inferred from homology"/>
<evidence type="ECO:0000256" key="4">
    <source>
        <dbReference type="ARBA" id="ARBA00022691"/>
    </source>
</evidence>
<dbReference type="PANTHER" id="PTHR35863">
    <property type="entry name" value="COBALT-PRECORRIN-5B C(1)-METHYLTRANSFERASE"/>
    <property type="match status" value="1"/>
</dbReference>
<dbReference type="InterPro" id="IPR002748">
    <property type="entry name" value="CbiD"/>
</dbReference>
<dbReference type="GO" id="GO:0019251">
    <property type="term" value="P:anaerobic cobalamin biosynthetic process"/>
    <property type="evidence" value="ECO:0007669"/>
    <property type="project" value="UniProtKB-UniRule"/>
</dbReference>
<dbReference type="GO" id="GO:0032259">
    <property type="term" value="P:methylation"/>
    <property type="evidence" value="ECO:0007669"/>
    <property type="project" value="UniProtKB-KW"/>
</dbReference>
<comment type="function">
    <text evidence="5">Catalyzes the methylation of C-1 in cobalt-precorrin-5B to form cobalt-precorrin-6A.</text>
</comment>
<evidence type="ECO:0000256" key="1">
    <source>
        <dbReference type="ARBA" id="ARBA00022573"/>
    </source>
</evidence>
<dbReference type="GO" id="GO:0043780">
    <property type="term" value="F:cobalt-precorrin-5B C1-methyltransferase activity"/>
    <property type="evidence" value="ECO:0007669"/>
    <property type="project" value="RHEA"/>
</dbReference>
<dbReference type="Gene3D" id="3.40.50.10720">
    <property type="entry name" value="CbiD-like domains"/>
    <property type="match status" value="1"/>
</dbReference>
<dbReference type="OrthoDB" id="10423at2157"/>
<evidence type="ECO:0000256" key="2">
    <source>
        <dbReference type="ARBA" id="ARBA00022603"/>
    </source>
</evidence>
<keyword evidence="3 5" id="KW-0808">Transferase</keyword>
<sequence>MKDPVTDFSYPDTWVAACSEPDKLPLVKQGLCILTSSGAVLRRGYTTGTTAAAACKAAVLSLARTDVAEVEVTLPCSLTVTVPVDAYRGTASCFKDAGDYPGDVTAGLEFSAHAMPGSSGIHFVPGEGIGSFSRETPRHAVGEPAISGPAMACIERSIREALDETDLAGATIILSIPRGAETAQLTLNPRLGIFGGISILGSTGLVEPWDDHLEETVLDRVARSERVVLTTGRLGLRYSRLFFPDYEVVLVGSRIREALASARGEVVLCGLPGLIMKFVNPGILAGTGYATVEELSLSDGWHEVVERELADFSRRHPDVRVVIVDRDGRIIGESA</sequence>
<dbReference type="HAMAP" id="MF_00787">
    <property type="entry name" value="CbiD"/>
    <property type="match status" value="1"/>
</dbReference>
<dbReference type="UniPathway" id="UPA00148">
    <property type="reaction ID" value="UER00227"/>
</dbReference>
<organism evidence="6 7">
    <name type="scientific">Methanoculleus taiwanensis</name>
    <dbReference type="NCBI Taxonomy" id="1550565"/>
    <lineage>
        <taxon>Archaea</taxon>
        <taxon>Methanobacteriati</taxon>
        <taxon>Methanobacteriota</taxon>
        <taxon>Stenosarchaea group</taxon>
        <taxon>Methanomicrobia</taxon>
        <taxon>Methanomicrobiales</taxon>
        <taxon>Methanomicrobiaceae</taxon>
        <taxon>Methanoculleus</taxon>
    </lineage>
</organism>
<dbReference type="EC" id="2.1.1.195" evidence="5"/>
<keyword evidence="4 5" id="KW-0949">S-adenosyl-L-methionine</keyword>
<evidence type="ECO:0000313" key="7">
    <source>
        <dbReference type="Proteomes" id="UP000290932"/>
    </source>
</evidence>
<dbReference type="NCBIfam" id="NF000856">
    <property type="entry name" value="PRK00075.2-5"/>
    <property type="match status" value="1"/>
</dbReference>
<keyword evidence="2 5" id="KW-0489">Methyltransferase</keyword>
<keyword evidence="7" id="KW-1185">Reference proteome</keyword>
<comment type="similarity">
    <text evidence="5">Belongs to the CbiD family.</text>
</comment>
<evidence type="ECO:0000313" key="6">
    <source>
        <dbReference type="EMBL" id="RXE57174.1"/>
    </source>
</evidence>
<protein>
    <recommendedName>
        <fullName evidence="5">Cobalt-precorrin-5B C(1)-methyltransferase</fullName>
        <ecNumber evidence="5">2.1.1.195</ecNumber>
    </recommendedName>
    <alternativeName>
        <fullName evidence="5">Cobalt-precorrin-6A synthase</fullName>
    </alternativeName>
</protein>
<comment type="pathway">
    <text evidence="5">Cofactor biosynthesis; adenosylcobalamin biosynthesis; cob(II)yrinate a,c-diamide from sirohydrochlorin (anaerobic route): step 6/10.</text>
</comment>